<accession>A0ABS2QV97</accession>
<proteinExistence type="predicted"/>
<sequence length="42" mass="4820">MVLLSLFKPKKKDCCQIEIIEMKEAEGTCCVEDEKKQESDKA</sequence>
<organism evidence="1 2">
    <name type="scientific">Priestia iocasae</name>
    <dbReference type="NCBI Taxonomy" id="2291674"/>
    <lineage>
        <taxon>Bacteria</taxon>
        <taxon>Bacillati</taxon>
        <taxon>Bacillota</taxon>
        <taxon>Bacilli</taxon>
        <taxon>Bacillales</taxon>
        <taxon>Bacillaceae</taxon>
        <taxon>Priestia</taxon>
    </lineage>
</organism>
<keyword evidence="2" id="KW-1185">Reference proteome</keyword>
<name>A0ABS2QV97_9BACI</name>
<gene>
    <name evidence="1" type="ORF">JOC83_001714</name>
</gene>
<reference evidence="1 2" key="1">
    <citation type="submission" date="2021-01" db="EMBL/GenBank/DDBJ databases">
        <title>Genomic Encyclopedia of Type Strains, Phase IV (KMG-IV): sequencing the most valuable type-strain genomes for metagenomic binning, comparative biology and taxonomic classification.</title>
        <authorList>
            <person name="Goeker M."/>
        </authorList>
    </citation>
    <scope>NUCLEOTIDE SEQUENCE [LARGE SCALE GENOMIC DNA]</scope>
    <source>
        <strain evidence="1 2">DSM 104297</strain>
    </source>
</reference>
<dbReference type="Proteomes" id="UP000809829">
    <property type="component" value="Unassembled WGS sequence"/>
</dbReference>
<dbReference type="EMBL" id="JAFBFC010000003">
    <property type="protein sequence ID" value="MBM7702867.1"/>
    <property type="molecule type" value="Genomic_DNA"/>
</dbReference>
<protein>
    <submittedName>
        <fullName evidence="1">Uncharacterized protein</fullName>
    </submittedName>
</protein>
<dbReference type="RefSeq" id="WP_275580423.1">
    <property type="nucleotide sequence ID" value="NZ_JAFBFC010000003.1"/>
</dbReference>
<comment type="caution">
    <text evidence="1">The sequence shown here is derived from an EMBL/GenBank/DDBJ whole genome shotgun (WGS) entry which is preliminary data.</text>
</comment>
<evidence type="ECO:0000313" key="2">
    <source>
        <dbReference type="Proteomes" id="UP000809829"/>
    </source>
</evidence>
<evidence type="ECO:0000313" key="1">
    <source>
        <dbReference type="EMBL" id="MBM7702867.1"/>
    </source>
</evidence>